<feature type="transmembrane region" description="Helical" evidence="7">
    <location>
        <begin position="475"/>
        <end position="495"/>
    </location>
</feature>
<feature type="transmembrane region" description="Helical" evidence="7">
    <location>
        <begin position="629"/>
        <end position="655"/>
    </location>
</feature>
<keyword evidence="5 7" id="KW-0472">Membrane</keyword>
<reference evidence="8" key="1">
    <citation type="submission" date="2021-11" db="EMBL/GenBank/DDBJ databases">
        <title>Genome sequence.</title>
        <authorList>
            <person name="Sun Q."/>
        </authorList>
    </citation>
    <scope>NUCLEOTIDE SEQUENCE</scope>
    <source>
        <strain evidence="8">JC740</strain>
    </source>
</reference>
<dbReference type="PANTHER" id="PTHR21716">
    <property type="entry name" value="TRANSMEMBRANE PROTEIN"/>
    <property type="match status" value="1"/>
</dbReference>
<comment type="caution">
    <text evidence="8">The sequence shown here is derived from an EMBL/GenBank/DDBJ whole genome shotgun (WGS) entry which is preliminary data.</text>
</comment>
<sequence length="681" mass="73761">MGRRKKTSSNRSRTNSTHERAGDPSATPNHDAKEGEHPSSATGEHSKSSSPSQPLTDNQPETAADGERDIEPGKAAPKVSAKVSDSGEGRKQILFPQLPSLSRIMSVVMLVIGILAVGVLFYRLMIGFFVPLFLAALLVVIFRPIHLWILQKTGQRKRVAAGTTTALILFIVLLPLGVLVSVATTQFTILLSKMNLSNMSVAMERVRSQVGLSLPHPEHFRELDRIVGDITVPKADDPLAVQNKITELRQAAAIIQYLQTEVPNADMATGASEIAIENLNEYADLLRASIDEEPATSFLPSPNNSTAPATSSLGGFEDDEFSDDFDALVPDSDKRSTADEPPRRPVEPSFANARAAEDEATLSATTSLDQLGPSTDTDLPLEPDANAGDTPSDSAGRDEPRLLVQLNKNERFERPAVITAASVRSWMNLLLGGSLRSQLSLLANPDEEDFSSLIRMARESLQPRFVRLTSATGSIVAQVIFGLVILVVAVYFFLIDGPVMIRTLMRLSPMDDNYEHQLLMEFDRTSRAVVLASVASALVQGILATLGFWLADFDQIVLLLFLTSVMALVPFLGAASVWVPCALWLGLVEERWIAASMLALYGATIVSSIDNVIKVYVLHGRSQLHPLFALLSVIGGVSVFGPIGILVGPMVVVFLQTLLEILNHELKTSHEDEKPPITSAG</sequence>
<keyword evidence="4 7" id="KW-1133">Transmembrane helix</keyword>
<protein>
    <submittedName>
        <fullName evidence="8">AI-2E family transporter</fullName>
    </submittedName>
</protein>
<evidence type="ECO:0000313" key="9">
    <source>
        <dbReference type="Proteomes" id="UP001430306"/>
    </source>
</evidence>
<dbReference type="Proteomes" id="UP001430306">
    <property type="component" value="Unassembled WGS sequence"/>
</dbReference>
<accession>A0ABS8NCI3</accession>
<feature type="region of interest" description="Disordered" evidence="6">
    <location>
        <begin position="294"/>
        <end position="399"/>
    </location>
</feature>
<evidence type="ECO:0000256" key="7">
    <source>
        <dbReference type="SAM" id="Phobius"/>
    </source>
</evidence>
<evidence type="ECO:0000256" key="4">
    <source>
        <dbReference type="ARBA" id="ARBA00022989"/>
    </source>
</evidence>
<evidence type="ECO:0000256" key="2">
    <source>
        <dbReference type="ARBA" id="ARBA00009773"/>
    </source>
</evidence>
<feature type="transmembrane region" description="Helical" evidence="7">
    <location>
        <begin position="556"/>
        <end position="585"/>
    </location>
</feature>
<feature type="compositionally biased region" description="Polar residues" evidence="6">
    <location>
        <begin position="362"/>
        <end position="377"/>
    </location>
</feature>
<evidence type="ECO:0000313" key="8">
    <source>
        <dbReference type="EMBL" id="MCC9641258.1"/>
    </source>
</evidence>
<evidence type="ECO:0000256" key="3">
    <source>
        <dbReference type="ARBA" id="ARBA00022692"/>
    </source>
</evidence>
<keyword evidence="9" id="KW-1185">Reference proteome</keyword>
<feature type="compositionally biased region" description="Polar residues" evidence="6">
    <location>
        <begin position="39"/>
        <end position="61"/>
    </location>
</feature>
<feature type="transmembrane region" description="Helical" evidence="7">
    <location>
        <begin position="592"/>
        <end position="609"/>
    </location>
</feature>
<feature type="compositionally biased region" description="Basic and acidic residues" evidence="6">
    <location>
        <begin position="331"/>
        <end position="346"/>
    </location>
</feature>
<gene>
    <name evidence="8" type="ORF">LOC71_03155</name>
</gene>
<feature type="transmembrane region" description="Helical" evidence="7">
    <location>
        <begin position="528"/>
        <end position="550"/>
    </location>
</feature>
<feature type="compositionally biased region" description="Acidic residues" evidence="6">
    <location>
        <begin position="316"/>
        <end position="326"/>
    </location>
</feature>
<proteinExistence type="inferred from homology"/>
<feature type="transmembrane region" description="Helical" evidence="7">
    <location>
        <begin position="100"/>
        <end position="122"/>
    </location>
</feature>
<evidence type="ECO:0000256" key="1">
    <source>
        <dbReference type="ARBA" id="ARBA00004141"/>
    </source>
</evidence>
<feature type="transmembrane region" description="Helical" evidence="7">
    <location>
        <begin position="166"/>
        <end position="191"/>
    </location>
</feature>
<feature type="compositionally biased region" description="Polar residues" evidence="6">
    <location>
        <begin position="298"/>
        <end position="313"/>
    </location>
</feature>
<dbReference type="PANTHER" id="PTHR21716:SF4">
    <property type="entry name" value="TRANSMEMBRANE PROTEIN 245"/>
    <property type="match status" value="1"/>
</dbReference>
<organism evidence="8 9">
    <name type="scientific">Rhodopirellula halodulae</name>
    <dbReference type="NCBI Taxonomy" id="2894198"/>
    <lineage>
        <taxon>Bacteria</taxon>
        <taxon>Pseudomonadati</taxon>
        <taxon>Planctomycetota</taxon>
        <taxon>Planctomycetia</taxon>
        <taxon>Pirellulales</taxon>
        <taxon>Pirellulaceae</taxon>
        <taxon>Rhodopirellula</taxon>
    </lineage>
</organism>
<name>A0ABS8NCI3_9BACT</name>
<feature type="transmembrane region" description="Helical" evidence="7">
    <location>
        <begin position="128"/>
        <end position="145"/>
    </location>
</feature>
<keyword evidence="3 7" id="KW-0812">Transmembrane</keyword>
<evidence type="ECO:0000256" key="5">
    <source>
        <dbReference type="ARBA" id="ARBA00023136"/>
    </source>
</evidence>
<evidence type="ECO:0000256" key="6">
    <source>
        <dbReference type="SAM" id="MobiDB-lite"/>
    </source>
</evidence>
<comment type="subcellular location">
    <subcellularLocation>
        <location evidence="1">Membrane</location>
        <topology evidence="1">Multi-pass membrane protein</topology>
    </subcellularLocation>
</comment>
<feature type="region of interest" description="Disordered" evidence="6">
    <location>
        <begin position="1"/>
        <end position="84"/>
    </location>
</feature>
<dbReference type="Pfam" id="PF01594">
    <property type="entry name" value="AI-2E_transport"/>
    <property type="match status" value="1"/>
</dbReference>
<comment type="similarity">
    <text evidence="2">Belongs to the autoinducer-2 exporter (AI-2E) (TC 2.A.86) family.</text>
</comment>
<dbReference type="InterPro" id="IPR002549">
    <property type="entry name" value="AI-2E-like"/>
</dbReference>
<dbReference type="EMBL" id="JAJKFW010000006">
    <property type="protein sequence ID" value="MCC9641258.1"/>
    <property type="molecule type" value="Genomic_DNA"/>
</dbReference>